<dbReference type="RefSeq" id="WP_109228602.1">
    <property type="nucleotide sequence ID" value="NZ_PYHR01000002.1"/>
</dbReference>
<keyword evidence="2" id="KW-0812">Transmembrane</keyword>
<feature type="chain" id="PRO_5015557846" description="DUF2207 domain-containing protein" evidence="3">
    <location>
        <begin position="28"/>
        <end position="315"/>
    </location>
</feature>
<feature type="region of interest" description="Disordered" evidence="1">
    <location>
        <begin position="275"/>
        <end position="315"/>
    </location>
</feature>
<evidence type="ECO:0000259" key="4">
    <source>
        <dbReference type="Pfam" id="PF09972"/>
    </source>
</evidence>
<evidence type="ECO:0000313" key="6">
    <source>
        <dbReference type="Proteomes" id="UP000245166"/>
    </source>
</evidence>
<dbReference type="InterPro" id="IPR018702">
    <property type="entry name" value="DUF2207"/>
</dbReference>
<dbReference type="Proteomes" id="UP000245166">
    <property type="component" value="Unassembled WGS sequence"/>
</dbReference>
<sequence length="315" mass="32762">MPLVRRLTAAVALAGALVLGSAVTAAADSDDWRITRYDLTAELEPDGGARVTIDLDFDFGPDDDAHGPYLSIVERQEIEGDPDRYRVLEVSDIEVTSSTGAPTDLLVEREDGFVVVRVGSESVEIGDVQSYTLSYHVDSLATPGESAADPDAVIWNVIGLGWEVPLEDVSVRLVAPEPVSSLRCLPGGVGSTRVCDGATTPGDVGVTVEQSRLDPGQGLTVAALYPADTFPTASVAYAPRRTWGNAFTVSPVTGTVGAVAAVGGVGAVLLTRRRRRDATADTPGFLEGAGPPETPCPRASAPSRPRGSPPASSGR</sequence>
<gene>
    <name evidence="5" type="ORF">C8046_05620</name>
</gene>
<name>A0A2U1ZTA6_9MICO</name>
<comment type="caution">
    <text evidence="5">The sequence shown here is derived from an EMBL/GenBank/DDBJ whole genome shotgun (WGS) entry which is preliminary data.</text>
</comment>
<organism evidence="5 6">
    <name type="scientific">Serinibacter arcticus</name>
    <dbReference type="NCBI Taxonomy" id="1655435"/>
    <lineage>
        <taxon>Bacteria</taxon>
        <taxon>Bacillati</taxon>
        <taxon>Actinomycetota</taxon>
        <taxon>Actinomycetes</taxon>
        <taxon>Micrococcales</taxon>
        <taxon>Beutenbergiaceae</taxon>
        <taxon>Serinibacter</taxon>
    </lineage>
</organism>
<protein>
    <recommendedName>
        <fullName evidence="4">DUF2207 domain-containing protein</fullName>
    </recommendedName>
</protein>
<reference evidence="5 6" key="1">
    <citation type="submission" date="2018-03" db="EMBL/GenBank/DDBJ databases">
        <title>Genome assembly of novel Miniimonas species PCH200.</title>
        <authorList>
            <person name="Thakur V."/>
            <person name="Kumar V."/>
            <person name="Singh D."/>
        </authorList>
    </citation>
    <scope>NUCLEOTIDE SEQUENCE [LARGE SCALE GENOMIC DNA]</scope>
    <source>
        <strain evidence="5 6">PCH200</strain>
    </source>
</reference>
<keyword evidence="2" id="KW-1133">Transmembrane helix</keyword>
<keyword evidence="2" id="KW-0472">Membrane</keyword>
<evidence type="ECO:0000256" key="3">
    <source>
        <dbReference type="SAM" id="SignalP"/>
    </source>
</evidence>
<accession>A0A2U1ZTA6</accession>
<keyword evidence="3" id="KW-0732">Signal</keyword>
<dbReference type="OrthoDB" id="143710at2"/>
<dbReference type="EMBL" id="PYHR01000002">
    <property type="protein sequence ID" value="PWD50219.1"/>
    <property type="molecule type" value="Genomic_DNA"/>
</dbReference>
<proteinExistence type="predicted"/>
<evidence type="ECO:0000256" key="2">
    <source>
        <dbReference type="SAM" id="Phobius"/>
    </source>
</evidence>
<feature type="transmembrane region" description="Helical" evidence="2">
    <location>
        <begin position="249"/>
        <end position="270"/>
    </location>
</feature>
<dbReference type="AlphaFoldDB" id="A0A2U1ZTA6"/>
<dbReference type="Pfam" id="PF09972">
    <property type="entry name" value="DUF2207"/>
    <property type="match status" value="1"/>
</dbReference>
<evidence type="ECO:0000313" key="5">
    <source>
        <dbReference type="EMBL" id="PWD50219.1"/>
    </source>
</evidence>
<feature type="signal peptide" evidence="3">
    <location>
        <begin position="1"/>
        <end position="27"/>
    </location>
</feature>
<keyword evidence="6" id="KW-1185">Reference proteome</keyword>
<feature type="domain" description="DUF2207" evidence="4">
    <location>
        <begin position="33"/>
        <end position="224"/>
    </location>
</feature>
<evidence type="ECO:0000256" key="1">
    <source>
        <dbReference type="SAM" id="MobiDB-lite"/>
    </source>
</evidence>
<feature type="compositionally biased region" description="Low complexity" evidence="1">
    <location>
        <begin position="297"/>
        <end position="315"/>
    </location>
</feature>